<gene>
    <name evidence="10" type="ORF">SAMN05443637_11067</name>
</gene>
<dbReference type="Gene3D" id="2.40.30.10">
    <property type="entry name" value="Translation factors"/>
    <property type="match status" value="1"/>
</dbReference>
<keyword evidence="4" id="KW-0479">Metal-binding</keyword>
<keyword evidence="7" id="KW-0411">Iron-sulfur</keyword>
<dbReference type="InterPro" id="IPR017927">
    <property type="entry name" value="FAD-bd_FR_type"/>
</dbReference>
<name>A0A1M6UH22_PSETH</name>
<feature type="domain" description="FAD-binding FR-type" evidence="9">
    <location>
        <begin position="2"/>
        <end position="105"/>
    </location>
</feature>
<evidence type="ECO:0000256" key="1">
    <source>
        <dbReference type="ARBA" id="ARBA00001974"/>
    </source>
</evidence>
<protein>
    <submittedName>
        <fullName evidence="10">Ferredoxin-NADP reductase</fullName>
    </submittedName>
</protein>
<dbReference type="InterPro" id="IPR001433">
    <property type="entry name" value="OxRdtase_FAD/NAD-bd"/>
</dbReference>
<feature type="domain" description="2Fe-2S ferredoxin-type" evidence="8">
    <location>
        <begin position="231"/>
        <end position="318"/>
    </location>
</feature>
<organism evidence="10 11">
    <name type="scientific">Pseudonocardia thermophila</name>
    <dbReference type="NCBI Taxonomy" id="1848"/>
    <lineage>
        <taxon>Bacteria</taxon>
        <taxon>Bacillati</taxon>
        <taxon>Actinomycetota</taxon>
        <taxon>Actinomycetes</taxon>
        <taxon>Pseudonocardiales</taxon>
        <taxon>Pseudonocardiaceae</taxon>
        <taxon>Pseudonocardia</taxon>
    </lineage>
</organism>
<evidence type="ECO:0000259" key="9">
    <source>
        <dbReference type="PROSITE" id="PS51384"/>
    </source>
</evidence>
<dbReference type="EMBL" id="FRAP01000010">
    <property type="protein sequence ID" value="SHK68453.1"/>
    <property type="molecule type" value="Genomic_DNA"/>
</dbReference>
<dbReference type="Pfam" id="PF00111">
    <property type="entry name" value="Fer2"/>
    <property type="match status" value="1"/>
</dbReference>
<keyword evidence="2" id="KW-0285">Flavoprotein</keyword>
<dbReference type="PRINTS" id="PR00409">
    <property type="entry name" value="PHDIOXRDTASE"/>
</dbReference>
<evidence type="ECO:0000256" key="5">
    <source>
        <dbReference type="ARBA" id="ARBA00023002"/>
    </source>
</evidence>
<dbReference type="Pfam" id="PF00175">
    <property type="entry name" value="NAD_binding_1"/>
    <property type="match status" value="1"/>
</dbReference>
<evidence type="ECO:0000256" key="2">
    <source>
        <dbReference type="ARBA" id="ARBA00022630"/>
    </source>
</evidence>
<keyword evidence="6" id="KW-0408">Iron</keyword>
<dbReference type="SUPFAM" id="SSF54292">
    <property type="entry name" value="2Fe-2S ferredoxin-like"/>
    <property type="match status" value="1"/>
</dbReference>
<dbReference type="InterPro" id="IPR012675">
    <property type="entry name" value="Beta-grasp_dom_sf"/>
</dbReference>
<dbReference type="PANTHER" id="PTHR47354:SF1">
    <property type="entry name" value="CARNITINE MONOOXYGENASE REDUCTASE SUBUNIT"/>
    <property type="match status" value="1"/>
</dbReference>
<accession>A0A1M6UH22</accession>
<evidence type="ECO:0000313" key="11">
    <source>
        <dbReference type="Proteomes" id="UP000184363"/>
    </source>
</evidence>
<dbReference type="Gene3D" id="3.40.50.80">
    <property type="entry name" value="Nucleotide-binding domain of ferredoxin-NADP reductase (FNR) module"/>
    <property type="match status" value="1"/>
</dbReference>
<keyword evidence="3" id="KW-0001">2Fe-2S</keyword>
<dbReference type="InterPro" id="IPR006058">
    <property type="entry name" value="2Fe2S_fd_BS"/>
</dbReference>
<dbReference type="InterPro" id="IPR050415">
    <property type="entry name" value="MRET"/>
</dbReference>
<evidence type="ECO:0000256" key="7">
    <source>
        <dbReference type="ARBA" id="ARBA00023014"/>
    </source>
</evidence>
<dbReference type="SUPFAM" id="SSF63380">
    <property type="entry name" value="Riboflavin synthase domain-like"/>
    <property type="match status" value="1"/>
</dbReference>
<dbReference type="GO" id="GO:0016491">
    <property type="term" value="F:oxidoreductase activity"/>
    <property type="evidence" value="ECO:0007669"/>
    <property type="project" value="UniProtKB-KW"/>
</dbReference>
<evidence type="ECO:0000259" key="8">
    <source>
        <dbReference type="PROSITE" id="PS51085"/>
    </source>
</evidence>
<dbReference type="PROSITE" id="PS51085">
    <property type="entry name" value="2FE2S_FER_2"/>
    <property type="match status" value="1"/>
</dbReference>
<dbReference type="CDD" id="cd06185">
    <property type="entry name" value="PDR_like"/>
    <property type="match status" value="1"/>
</dbReference>
<dbReference type="InterPro" id="IPR001041">
    <property type="entry name" value="2Fe-2S_ferredoxin-type"/>
</dbReference>
<dbReference type="InterPro" id="IPR039261">
    <property type="entry name" value="FNR_nucleotide-bd"/>
</dbReference>
<evidence type="ECO:0000256" key="3">
    <source>
        <dbReference type="ARBA" id="ARBA00022714"/>
    </source>
</evidence>
<evidence type="ECO:0000313" key="10">
    <source>
        <dbReference type="EMBL" id="SHK68453.1"/>
    </source>
</evidence>
<dbReference type="GO" id="GO:0051537">
    <property type="term" value="F:2 iron, 2 sulfur cluster binding"/>
    <property type="evidence" value="ECO:0007669"/>
    <property type="project" value="UniProtKB-KW"/>
</dbReference>
<proteinExistence type="predicted"/>
<dbReference type="InterPro" id="IPR017938">
    <property type="entry name" value="Riboflavin_synthase-like_b-brl"/>
</dbReference>
<reference evidence="10 11" key="1">
    <citation type="submission" date="2016-11" db="EMBL/GenBank/DDBJ databases">
        <authorList>
            <person name="Jaros S."/>
            <person name="Januszkiewicz K."/>
            <person name="Wedrychowicz H."/>
        </authorList>
    </citation>
    <scope>NUCLEOTIDE SEQUENCE [LARGE SCALE GENOMIC DNA]</scope>
    <source>
        <strain evidence="10 11">DSM 43832</strain>
    </source>
</reference>
<sequence length="318" mass="33667">MSNLLRLRVRSMSYEAEGVVGLTLCDPGGAALPEWTPGAHIDLLAPGGGPPRQFSLCGEPADRSAYRLGVLLEERSRGCTRWVHTQLRPGDLVDASPPRNRFPLVESPRYLFVAGGIGITPILPMIAAVDAAGAEWELVYGGRRRATMAFLDRLAGYGDRVVIVPEDEAGRIDVAAALARHDPATTSVYCCGPEPLLAAVAERAAAAGFAEPHVERFHPVERAPVTPDGERAVEVVCARSGITVHVDSGTSILEALEAAGLPVPSSCREGICGTCETGVLEGIPDHRDSLLTDGERAAGETMMVCCSRALSEKLVLDV</sequence>
<keyword evidence="5" id="KW-0560">Oxidoreductase</keyword>
<dbReference type="GO" id="GO:0046872">
    <property type="term" value="F:metal ion binding"/>
    <property type="evidence" value="ECO:0007669"/>
    <property type="project" value="UniProtKB-KW"/>
</dbReference>
<dbReference type="Proteomes" id="UP000184363">
    <property type="component" value="Unassembled WGS sequence"/>
</dbReference>
<dbReference type="Gene3D" id="3.10.20.30">
    <property type="match status" value="1"/>
</dbReference>
<dbReference type="AlphaFoldDB" id="A0A1M6UH22"/>
<dbReference type="PANTHER" id="PTHR47354">
    <property type="entry name" value="NADH OXIDOREDUCTASE HCR"/>
    <property type="match status" value="1"/>
</dbReference>
<evidence type="ECO:0000256" key="6">
    <source>
        <dbReference type="ARBA" id="ARBA00023004"/>
    </source>
</evidence>
<dbReference type="InterPro" id="IPR036010">
    <property type="entry name" value="2Fe-2S_ferredoxin-like_sf"/>
</dbReference>
<keyword evidence="11" id="KW-1185">Reference proteome</keyword>
<dbReference type="SUPFAM" id="SSF52343">
    <property type="entry name" value="Ferredoxin reductase-like, C-terminal NADP-linked domain"/>
    <property type="match status" value="1"/>
</dbReference>
<evidence type="ECO:0000256" key="4">
    <source>
        <dbReference type="ARBA" id="ARBA00022723"/>
    </source>
</evidence>
<dbReference type="PROSITE" id="PS51384">
    <property type="entry name" value="FAD_FR"/>
    <property type="match status" value="1"/>
</dbReference>
<dbReference type="CDD" id="cd00207">
    <property type="entry name" value="fer2"/>
    <property type="match status" value="1"/>
</dbReference>
<dbReference type="PROSITE" id="PS00197">
    <property type="entry name" value="2FE2S_FER_1"/>
    <property type="match status" value="1"/>
</dbReference>
<dbReference type="STRING" id="1848.SAMN05443637_11067"/>
<comment type="cofactor">
    <cofactor evidence="1">
        <name>FAD</name>
        <dbReference type="ChEBI" id="CHEBI:57692"/>
    </cofactor>
</comment>